<feature type="compositionally biased region" description="Gly residues" evidence="1">
    <location>
        <begin position="301"/>
        <end position="312"/>
    </location>
</feature>
<evidence type="ECO:0000256" key="1">
    <source>
        <dbReference type="SAM" id="MobiDB-lite"/>
    </source>
</evidence>
<reference evidence="2" key="1">
    <citation type="journal article" date="2020" name="bioRxiv">
        <title>Comparative genomics of Chlamydomonas.</title>
        <authorList>
            <person name="Craig R.J."/>
            <person name="Hasan A.R."/>
            <person name="Ness R.W."/>
            <person name="Keightley P.D."/>
        </authorList>
    </citation>
    <scope>NUCLEOTIDE SEQUENCE</scope>
    <source>
        <strain evidence="2">CCAP 11/173</strain>
    </source>
</reference>
<keyword evidence="3" id="KW-1185">Reference proteome</keyword>
<feature type="region of interest" description="Disordered" evidence="1">
    <location>
        <begin position="1"/>
        <end position="20"/>
    </location>
</feature>
<evidence type="ECO:0000313" key="3">
    <source>
        <dbReference type="Proteomes" id="UP000613740"/>
    </source>
</evidence>
<feature type="compositionally biased region" description="Low complexity" evidence="1">
    <location>
        <begin position="88"/>
        <end position="100"/>
    </location>
</feature>
<dbReference type="AlphaFoldDB" id="A0A835T1C5"/>
<organism evidence="2 3">
    <name type="scientific">Chlamydomonas schloesseri</name>
    <dbReference type="NCBI Taxonomy" id="2026947"/>
    <lineage>
        <taxon>Eukaryota</taxon>
        <taxon>Viridiplantae</taxon>
        <taxon>Chlorophyta</taxon>
        <taxon>core chlorophytes</taxon>
        <taxon>Chlorophyceae</taxon>
        <taxon>CS clade</taxon>
        <taxon>Chlamydomonadales</taxon>
        <taxon>Chlamydomonadaceae</taxon>
        <taxon>Chlamydomonas</taxon>
    </lineage>
</organism>
<gene>
    <name evidence="2" type="ORF">HYH02_011297</name>
</gene>
<dbReference type="Proteomes" id="UP000613740">
    <property type="component" value="Unassembled WGS sequence"/>
</dbReference>
<dbReference type="EMBL" id="JAEHOD010000047">
    <property type="protein sequence ID" value="KAG2437034.1"/>
    <property type="molecule type" value="Genomic_DNA"/>
</dbReference>
<comment type="caution">
    <text evidence="2">The sequence shown here is derived from an EMBL/GenBank/DDBJ whole genome shotgun (WGS) entry which is preliminary data.</text>
</comment>
<accession>A0A835T1C5</accession>
<feature type="compositionally biased region" description="Gly residues" evidence="1">
    <location>
        <begin position="328"/>
        <end position="361"/>
    </location>
</feature>
<name>A0A835T1C5_9CHLO</name>
<feature type="compositionally biased region" description="Gly residues" evidence="1">
    <location>
        <begin position="47"/>
        <end position="60"/>
    </location>
</feature>
<feature type="compositionally biased region" description="Low complexity" evidence="1">
    <location>
        <begin position="313"/>
        <end position="327"/>
    </location>
</feature>
<evidence type="ECO:0000313" key="2">
    <source>
        <dbReference type="EMBL" id="KAG2437034.1"/>
    </source>
</evidence>
<protein>
    <submittedName>
        <fullName evidence="2">Uncharacterized protein</fullName>
    </submittedName>
</protein>
<dbReference type="OrthoDB" id="10640877at2759"/>
<feature type="compositionally biased region" description="Basic and acidic residues" evidence="1">
    <location>
        <begin position="1"/>
        <end position="12"/>
    </location>
</feature>
<proteinExistence type="predicted"/>
<feature type="region of interest" description="Disordered" evidence="1">
    <location>
        <begin position="41"/>
        <end position="100"/>
    </location>
</feature>
<sequence length="377" mass="35093">METHSGYGRETDAEVPQPGAAADRLGEVFYNKLQINPQQGVAAAPISGGGGGGGGGGGSGVAVEDGSSELQPLTLAPGQSASRLNPSVGRHAAADPAGAAVADPRHVTGYGLSYGQYDSGAAAFTAATAGAGADELNMASGGGGGGGGFSGGGGGGDEAVELEAARRGLGLGGPDVTGGPGAVGAEDEAATRGRALLRQRQRQRADLAELSREAGGATGSDFARGGVDDIHGERAAHAAAAATANTPLTAADLGGGVTGERRLRPEDFCELGNEAGGAVEGVQAAAAAATGRGAGEAVAGPPGGRGLGGVGGALRPSEGGMSEEVVMMGGGGGGGEGGGGGGGSGGAAGGAGGGGGGGGSGPQARAGLRLSAGDYQF</sequence>
<feature type="region of interest" description="Disordered" evidence="1">
    <location>
        <begin position="294"/>
        <end position="377"/>
    </location>
</feature>